<name>A0A0R3KF52_9BRAD</name>
<accession>A0A0R3KF52</accession>
<dbReference type="Gene3D" id="3.55.50.30">
    <property type="match status" value="1"/>
</dbReference>
<proteinExistence type="predicted"/>
<protein>
    <submittedName>
        <fullName evidence="4">Nodulation protein NolW</fullName>
    </submittedName>
</protein>
<dbReference type="Proteomes" id="UP000051913">
    <property type="component" value="Unassembled WGS sequence"/>
</dbReference>
<reference evidence="4 5" key="1">
    <citation type="submission" date="2014-03" db="EMBL/GenBank/DDBJ databases">
        <title>Bradyrhizobium valentinum sp. nov., isolated from effective nodules of Lupinus mariae-josephae, a lupine endemic of basic-lime soils in Eastern Spain.</title>
        <authorList>
            <person name="Duran D."/>
            <person name="Rey L."/>
            <person name="Navarro A."/>
            <person name="Busquets A."/>
            <person name="Imperial J."/>
            <person name="Ruiz-Argueso T."/>
        </authorList>
    </citation>
    <scope>NUCLEOTIDE SEQUENCE [LARGE SCALE GENOMIC DNA]</scope>
    <source>
        <strain evidence="4 5">LmjM3</strain>
    </source>
</reference>
<feature type="domain" description="NolW-like" evidence="3">
    <location>
        <begin position="106"/>
        <end position="166"/>
    </location>
</feature>
<evidence type="ECO:0000259" key="3">
    <source>
        <dbReference type="Pfam" id="PF03958"/>
    </source>
</evidence>
<evidence type="ECO:0000256" key="1">
    <source>
        <dbReference type="SAM" id="MobiDB-lite"/>
    </source>
</evidence>
<keyword evidence="2" id="KW-0732">Signal</keyword>
<evidence type="ECO:0000313" key="5">
    <source>
        <dbReference type="Proteomes" id="UP000051913"/>
    </source>
</evidence>
<comment type="caution">
    <text evidence="4">The sequence shown here is derived from an EMBL/GenBank/DDBJ whole genome shotgun (WGS) entry which is preliminary data.</text>
</comment>
<dbReference type="Gene3D" id="3.30.1370.120">
    <property type="match status" value="1"/>
</dbReference>
<feature type="region of interest" description="Disordered" evidence="1">
    <location>
        <begin position="193"/>
        <end position="222"/>
    </location>
</feature>
<dbReference type="STRING" id="1518501.CQ10_34435"/>
<dbReference type="Pfam" id="PF03958">
    <property type="entry name" value="Secretin_N"/>
    <property type="match status" value="1"/>
</dbReference>
<gene>
    <name evidence="4" type="ORF">CP49_21060</name>
</gene>
<dbReference type="InterPro" id="IPR038591">
    <property type="entry name" value="NolW-like_sf"/>
</dbReference>
<evidence type="ECO:0000256" key="2">
    <source>
        <dbReference type="SAM" id="SignalP"/>
    </source>
</evidence>
<keyword evidence="5" id="KW-1185">Reference proteome</keyword>
<dbReference type="EMBL" id="LLXX01000066">
    <property type="protein sequence ID" value="KRR09341.1"/>
    <property type="molecule type" value="Genomic_DNA"/>
</dbReference>
<dbReference type="InterPro" id="IPR005644">
    <property type="entry name" value="NolW-like"/>
</dbReference>
<evidence type="ECO:0000313" key="4">
    <source>
        <dbReference type="EMBL" id="KRR09341.1"/>
    </source>
</evidence>
<organism evidence="4 5">
    <name type="scientific">Bradyrhizobium valentinum</name>
    <dbReference type="NCBI Taxonomy" id="1518501"/>
    <lineage>
        <taxon>Bacteria</taxon>
        <taxon>Pseudomonadati</taxon>
        <taxon>Pseudomonadota</taxon>
        <taxon>Alphaproteobacteria</taxon>
        <taxon>Hyphomicrobiales</taxon>
        <taxon>Nitrobacteraceae</taxon>
        <taxon>Bradyrhizobium</taxon>
    </lineage>
</organism>
<feature type="signal peptide" evidence="2">
    <location>
        <begin position="1"/>
        <end position="20"/>
    </location>
</feature>
<dbReference type="AlphaFoldDB" id="A0A0R3KF52"/>
<feature type="chain" id="PRO_5009796738" evidence="2">
    <location>
        <begin position="21"/>
        <end position="222"/>
    </location>
</feature>
<sequence length="222" mass="24225">MNRVAGAGVFLCSGVLTAFGAPLSLPSAPYSYTVLDQDLSAALLEFGNNLNIRVNVSTEVKGRIRGRMPDLPPREFLDRLTNLYNLQWYYDGLVLYVSAANEAQSRLLVLRPISFDAFKAALDALNISDERYLVRPAPGDGLVLVSGPPRFIALLDQTLNGLVAEAQARPHAAVEKQSRESVLKLFRGSSTTVVRDGRPEAPYSSDAPRQDSIVREPAPGQR</sequence>